<dbReference type="AlphaFoldDB" id="A0AAD7WJ92"/>
<gene>
    <name evidence="2" type="ORF">AAFF_G00417560</name>
</gene>
<accession>A0AAD7WJ92</accession>
<evidence type="ECO:0000313" key="3">
    <source>
        <dbReference type="Proteomes" id="UP001221898"/>
    </source>
</evidence>
<feature type="region of interest" description="Disordered" evidence="1">
    <location>
        <begin position="1"/>
        <end position="38"/>
    </location>
</feature>
<reference evidence="2" key="1">
    <citation type="journal article" date="2023" name="Science">
        <title>Genome structures resolve the early diversification of teleost fishes.</title>
        <authorList>
            <person name="Parey E."/>
            <person name="Louis A."/>
            <person name="Montfort J."/>
            <person name="Bouchez O."/>
            <person name="Roques C."/>
            <person name="Iampietro C."/>
            <person name="Lluch J."/>
            <person name="Castinel A."/>
            <person name="Donnadieu C."/>
            <person name="Desvignes T."/>
            <person name="Floi Bucao C."/>
            <person name="Jouanno E."/>
            <person name="Wen M."/>
            <person name="Mejri S."/>
            <person name="Dirks R."/>
            <person name="Jansen H."/>
            <person name="Henkel C."/>
            <person name="Chen W.J."/>
            <person name="Zahm M."/>
            <person name="Cabau C."/>
            <person name="Klopp C."/>
            <person name="Thompson A.W."/>
            <person name="Robinson-Rechavi M."/>
            <person name="Braasch I."/>
            <person name="Lecointre G."/>
            <person name="Bobe J."/>
            <person name="Postlethwait J.H."/>
            <person name="Berthelot C."/>
            <person name="Roest Crollius H."/>
            <person name="Guiguen Y."/>
        </authorList>
    </citation>
    <scope>NUCLEOTIDE SEQUENCE</scope>
    <source>
        <strain evidence="2">NC1722</strain>
    </source>
</reference>
<evidence type="ECO:0000256" key="1">
    <source>
        <dbReference type="SAM" id="MobiDB-lite"/>
    </source>
</evidence>
<protein>
    <submittedName>
        <fullName evidence="2">Uncharacterized protein</fullName>
    </submittedName>
</protein>
<keyword evidence="3" id="KW-1185">Reference proteome</keyword>
<comment type="caution">
    <text evidence="2">The sequence shown here is derived from an EMBL/GenBank/DDBJ whole genome shotgun (WGS) entry which is preliminary data.</text>
</comment>
<evidence type="ECO:0000313" key="2">
    <source>
        <dbReference type="EMBL" id="KAJ8398848.1"/>
    </source>
</evidence>
<proteinExistence type="predicted"/>
<organism evidence="2 3">
    <name type="scientific">Aldrovandia affinis</name>
    <dbReference type="NCBI Taxonomy" id="143900"/>
    <lineage>
        <taxon>Eukaryota</taxon>
        <taxon>Metazoa</taxon>
        <taxon>Chordata</taxon>
        <taxon>Craniata</taxon>
        <taxon>Vertebrata</taxon>
        <taxon>Euteleostomi</taxon>
        <taxon>Actinopterygii</taxon>
        <taxon>Neopterygii</taxon>
        <taxon>Teleostei</taxon>
        <taxon>Notacanthiformes</taxon>
        <taxon>Halosauridae</taxon>
        <taxon>Aldrovandia</taxon>
    </lineage>
</organism>
<dbReference type="Proteomes" id="UP001221898">
    <property type="component" value="Unassembled WGS sequence"/>
</dbReference>
<dbReference type="EMBL" id="JAINUG010000087">
    <property type="protein sequence ID" value="KAJ8398848.1"/>
    <property type="molecule type" value="Genomic_DNA"/>
</dbReference>
<name>A0AAD7WJ92_9TELE</name>
<sequence length="102" mass="10938">MLRVSSGGKPRRSEGRPLIRSRAQPTSRAGEGAERNTWQIERLTPQAFGLQSSAPLKLGRAPLSTSPTLLTPKRGPQGGYIITLAVSFSVPRHCDICQVSAA</sequence>